<comment type="caution">
    <text evidence="1">The sequence shown here is derived from an EMBL/GenBank/DDBJ whole genome shotgun (WGS) entry which is preliminary data.</text>
</comment>
<evidence type="ECO:0000313" key="2">
    <source>
        <dbReference type="Proteomes" id="UP001218218"/>
    </source>
</evidence>
<proteinExistence type="predicted"/>
<dbReference type="AlphaFoldDB" id="A0AAD7AVS7"/>
<dbReference type="EMBL" id="JARIHO010000001">
    <property type="protein sequence ID" value="KAJ7368745.1"/>
    <property type="molecule type" value="Genomic_DNA"/>
</dbReference>
<gene>
    <name evidence="1" type="ORF">DFH08DRAFT_32453</name>
</gene>
<name>A0AAD7AVS7_9AGAR</name>
<dbReference type="Proteomes" id="UP001218218">
    <property type="component" value="Unassembled WGS sequence"/>
</dbReference>
<organism evidence="1 2">
    <name type="scientific">Mycena albidolilacea</name>
    <dbReference type="NCBI Taxonomy" id="1033008"/>
    <lineage>
        <taxon>Eukaryota</taxon>
        <taxon>Fungi</taxon>
        <taxon>Dikarya</taxon>
        <taxon>Basidiomycota</taxon>
        <taxon>Agaricomycotina</taxon>
        <taxon>Agaricomycetes</taxon>
        <taxon>Agaricomycetidae</taxon>
        <taxon>Agaricales</taxon>
        <taxon>Marasmiineae</taxon>
        <taxon>Mycenaceae</taxon>
        <taxon>Mycena</taxon>
    </lineage>
</organism>
<keyword evidence="2" id="KW-1185">Reference proteome</keyword>
<protein>
    <submittedName>
        <fullName evidence="1">Uncharacterized protein</fullName>
    </submittedName>
</protein>
<accession>A0AAD7AVS7</accession>
<evidence type="ECO:0000313" key="1">
    <source>
        <dbReference type="EMBL" id="KAJ7368745.1"/>
    </source>
</evidence>
<sequence length="186" mass="20936">MASMILPGLALVAGNTFPYTLLGLGAASLTAYAAHRQTPSYRLGRVEDEIIRTEKIRQHAEVNGARDQVQWMDYAKRLLDAKLSVSKIQTRLLKARSVKTWGEYLEKVKEILQSIDECAKEVKDIQTSILLAIEAERQRQLCEGIKEVRETIDATICSSMRHESTLTLRRRFESEAGNTFNGPSIV</sequence>
<reference evidence="1" key="1">
    <citation type="submission" date="2023-03" db="EMBL/GenBank/DDBJ databases">
        <title>Massive genome expansion in bonnet fungi (Mycena s.s.) driven by repeated elements and novel gene families across ecological guilds.</title>
        <authorList>
            <consortium name="Lawrence Berkeley National Laboratory"/>
            <person name="Harder C.B."/>
            <person name="Miyauchi S."/>
            <person name="Viragh M."/>
            <person name="Kuo A."/>
            <person name="Thoen E."/>
            <person name="Andreopoulos B."/>
            <person name="Lu D."/>
            <person name="Skrede I."/>
            <person name="Drula E."/>
            <person name="Henrissat B."/>
            <person name="Morin E."/>
            <person name="Kohler A."/>
            <person name="Barry K."/>
            <person name="LaButti K."/>
            <person name="Morin E."/>
            <person name="Salamov A."/>
            <person name="Lipzen A."/>
            <person name="Mereny Z."/>
            <person name="Hegedus B."/>
            <person name="Baldrian P."/>
            <person name="Stursova M."/>
            <person name="Weitz H."/>
            <person name="Taylor A."/>
            <person name="Grigoriev I.V."/>
            <person name="Nagy L.G."/>
            <person name="Martin F."/>
            <person name="Kauserud H."/>
        </authorList>
    </citation>
    <scope>NUCLEOTIDE SEQUENCE</scope>
    <source>
        <strain evidence="1">CBHHK002</strain>
    </source>
</reference>